<dbReference type="Proteomes" id="UP000197003">
    <property type="component" value="Chromosome"/>
</dbReference>
<organism evidence="3 4">
    <name type="scientific">Bdellovibrio bacteriovorus</name>
    <dbReference type="NCBI Taxonomy" id="959"/>
    <lineage>
        <taxon>Bacteria</taxon>
        <taxon>Pseudomonadati</taxon>
        <taxon>Bdellovibrionota</taxon>
        <taxon>Bdellovibrionia</taxon>
        <taxon>Bdellovibrionales</taxon>
        <taxon>Pseudobdellovibrionaceae</taxon>
        <taxon>Bdellovibrio</taxon>
    </lineage>
</organism>
<gene>
    <name evidence="3" type="ORF">B9G79_15890</name>
</gene>
<dbReference type="InterPro" id="IPR001638">
    <property type="entry name" value="Solute-binding_3/MltF_N"/>
</dbReference>
<dbReference type="PANTHER" id="PTHR35936:SF6">
    <property type="entry name" value="AMINO ACID ABC TRANSPORTER SUBSTRATE-BINDING PAAT FAMILY PROTEIN"/>
    <property type="match status" value="1"/>
</dbReference>
<evidence type="ECO:0000256" key="1">
    <source>
        <dbReference type="ARBA" id="ARBA00022729"/>
    </source>
</evidence>
<keyword evidence="1" id="KW-0732">Signal</keyword>
<evidence type="ECO:0000313" key="3">
    <source>
        <dbReference type="EMBL" id="ASD64943.1"/>
    </source>
</evidence>
<dbReference type="RefSeq" id="WP_088566365.1">
    <property type="nucleotide sequence ID" value="NZ_CP020946.1"/>
</dbReference>
<dbReference type="Gene3D" id="3.40.190.10">
    <property type="entry name" value="Periplasmic binding protein-like II"/>
    <property type="match status" value="2"/>
</dbReference>
<evidence type="ECO:0000259" key="2">
    <source>
        <dbReference type="SMART" id="SM00062"/>
    </source>
</evidence>
<evidence type="ECO:0000313" key="4">
    <source>
        <dbReference type="Proteomes" id="UP000197003"/>
    </source>
</evidence>
<dbReference type="EMBL" id="CP020946">
    <property type="protein sequence ID" value="ASD64943.1"/>
    <property type="molecule type" value="Genomic_DNA"/>
</dbReference>
<accession>A0A1Z3NBU4</accession>
<dbReference type="OrthoDB" id="5291073at2"/>
<feature type="domain" description="Solute-binding protein family 3/N-terminal" evidence="2">
    <location>
        <begin position="21"/>
        <end position="247"/>
    </location>
</feature>
<protein>
    <submittedName>
        <fullName evidence="3">ABC transporter substrate-binding protein</fullName>
    </submittedName>
</protein>
<dbReference type="Pfam" id="PF00497">
    <property type="entry name" value="SBP_bac_3"/>
    <property type="match status" value="1"/>
</dbReference>
<reference evidence="3 4" key="1">
    <citation type="submission" date="2017-04" db="EMBL/GenBank/DDBJ databases">
        <title>Whole genome sequence of Bdellovibrio bacteriovorus strain SSB218315.</title>
        <authorList>
            <person name="Oyedara O."/>
            <person name="Rodriguez-Perez M.A."/>
        </authorList>
    </citation>
    <scope>NUCLEOTIDE SEQUENCE [LARGE SCALE GENOMIC DNA]</scope>
    <source>
        <strain evidence="3 4">SSB218315</strain>
    </source>
</reference>
<dbReference type="SUPFAM" id="SSF53850">
    <property type="entry name" value="Periplasmic binding protein-like II"/>
    <property type="match status" value="1"/>
</dbReference>
<dbReference type="PANTHER" id="PTHR35936">
    <property type="entry name" value="MEMBRANE-BOUND LYTIC MUREIN TRANSGLYCOSYLASE F"/>
    <property type="match status" value="1"/>
</dbReference>
<proteinExistence type="predicted"/>
<name>A0A1Z3NBU4_BDEBC</name>
<dbReference type="SMART" id="SM00062">
    <property type="entry name" value="PBPb"/>
    <property type="match status" value="1"/>
</dbReference>
<sequence length="254" mass="29323">MTRLYWILPVLLACVCAQAKSYRVLAEDNWPPFSYVEKGRLQGVSVDLVQAALELESAEVELLEVPYLRCLALTAIGKEPGCFNSAKNQELVEKYIFPDEHLFRSRGLIVTNRHVKKTKSIRVVRDLEGETVALPSGFPFGKEFDDNKKILKHFTANDMTSLKLVVTGRINYAAIDEMVLYYYLQRNPQFRGKVSTVLELSNEPIYVHFSRSHPQSRELREKLDRGLRKLKTSPDYARIMQRWLGKDVPLENFR</sequence>
<dbReference type="AlphaFoldDB" id="A0A1Z3NBU4"/>